<reference evidence="2" key="1">
    <citation type="submission" date="2022-12" db="EMBL/GenBank/DDBJ databases">
        <authorList>
            <person name="Petersen C."/>
        </authorList>
    </citation>
    <scope>NUCLEOTIDE SEQUENCE</scope>
    <source>
        <strain evidence="2">IBT 30728</strain>
    </source>
</reference>
<dbReference type="CDD" id="cd05289">
    <property type="entry name" value="MDR_like_2"/>
    <property type="match status" value="1"/>
</dbReference>
<sequence length="381" mass="41271">MLSIQISDYATPEKYEVGELAAPVVESPQDVIIKVHAASVNPIDVKKAAGASKVVLKDTFPYKIGYDCAGTVVEVGSQVSRVKVGDEVYTRLPECHRGAWSELAKTTEDFVALKPTSLSMEDAASIPLAAMTALQALRRYPGDLSGKTVFVPAGLSGTGLFACQLAKNVFKAGRVVTTVSTAKVARVSELLGDGVVDENTPESDRLGQTPPRFRGVFVLLFLVIDYTKQDPKTVIPSQSIDFLFDTMGDSMNYLMLMRPKGAIVTISILTSGDVLQNSGLMRRSPDKDDKAIVPFPVRVTLNLLDRIRTFRASRYGVEYSAIFLEPNAQDLDSLREWIDAGKLRTVVGNVVSVKDAEAVRKACQVVYDSKGGVGKSVIVFV</sequence>
<dbReference type="SUPFAM" id="SSF51735">
    <property type="entry name" value="NAD(P)-binding Rossmann-fold domains"/>
    <property type="match status" value="1"/>
</dbReference>
<gene>
    <name evidence="2" type="ORF">N7539_005055</name>
</gene>
<evidence type="ECO:0000259" key="1">
    <source>
        <dbReference type="SMART" id="SM00829"/>
    </source>
</evidence>
<dbReference type="GeneID" id="81624906"/>
<dbReference type="InterPro" id="IPR013154">
    <property type="entry name" value="ADH-like_N"/>
</dbReference>
<comment type="caution">
    <text evidence="2">The sequence shown here is derived from an EMBL/GenBank/DDBJ whole genome shotgun (WGS) entry which is preliminary data.</text>
</comment>
<dbReference type="PANTHER" id="PTHR11695:SF294">
    <property type="entry name" value="RETICULON-4-INTERACTING PROTEIN 1, MITOCHONDRIAL"/>
    <property type="match status" value="1"/>
</dbReference>
<dbReference type="Gene3D" id="3.90.180.10">
    <property type="entry name" value="Medium-chain alcohol dehydrogenases, catalytic domain"/>
    <property type="match status" value="2"/>
</dbReference>
<evidence type="ECO:0000313" key="2">
    <source>
        <dbReference type="EMBL" id="KAJ5485067.1"/>
    </source>
</evidence>
<dbReference type="InterPro" id="IPR036291">
    <property type="entry name" value="NAD(P)-bd_dom_sf"/>
</dbReference>
<dbReference type="RefSeq" id="XP_056789851.1">
    <property type="nucleotide sequence ID" value="XM_056934657.1"/>
</dbReference>
<keyword evidence="3" id="KW-1185">Reference proteome</keyword>
<dbReference type="SUPFAM" id="SSF50129">
    <property type="entry name" value="GroES-like"/>
    <property type="match status" value="1"/>
</dbReference>
<dbReference type="PANTHER" id="PTHR11695">
    <property type="entry name" value="ALCOHOL DEHYDROGENASE RELATED"/>
    <property type="match status" value="1"/>
</dbReference>
<protein>
    <recommendedName>
        <fullName evidence="1">Enoyl reductase (ER) domain-containing protein</fullName>
    </recommendedName>
</protein>
<proteinExistence type="predicted"/>
<name>A0A9W9X690_9EURO</name>
<accession>A0A9W9X690</accession>
<dbReference type="InterPro" id="IPR020843">
    <property type="entry name" value="ER"/>
</dbReference>
<dbReference type="EMBL" id="JAPWDQ010000005">
    <property type="protein sequence ID" value="KAJ5485067.1"/>
    <property type="molecule type" value="Genomic_DNA"/>
</dbReference>
<dbReference type="SMART" id="SM00829">
    <property type="entry name" value="PKS_ER"/>
    <property type="match status" value="1"/>
</dbReference>
<dbReference type="Pfam" id="PF13602">
    <property type="entry name" value="ADH_zinc_N_2"/>
    <property type="match status" value="1"/>
</dbReference>
<dbReference type="Gene3D" id="3.40.50.720">
    <property type="entry name" value="NAD(P)-binding Rossmann-like Domain"/>
    <property type="match status" value="2"/>
</dbReference>
<reference evidence="2" key="2">
    <citation type="journal article" date="2023" name="IMA Fungus">
        <title>Comparative genomic study of the Penicillium genus elucidates a diverse pangenome and 15 lateral gene transfer events.</title>
        <authorList>
            <person name="Petersen C."/>
            <person name="Sorensen T."/>
            <person name="Nielsen M.R."/>
            <person name="Sondergaard T.E."/>
            <person name="Sorensen J.L."/>
            <person name="Fitzpatrick D.A."/>
            <person name="Frisvad J.C."/>
            <person name="Nielsen K.L."/>
        </authorList>
    </citation>
    <scope>NUCLEOTIDE SEQUENCE</scope>
    <source>
        <strain evidence="2">IBT 30728</strain>
    </source>
</reference>
<dbReference type="InterPro" id="IPR050700">
    <property type="entry name" value="YIM1/Zinc_Alcohol_DH_Fams"/>
</dbReference>
<dbReference type="Proteomes" id="UP001148312">
    <property type="component" value="Unassembled WGS sequence"/>
</dbReference>
<dbReference type="GO" id="GO:0016491">
    <property type="term" value="F:oxidoreductase activity"/>
    <property type="evidence" value="ECO:0007669"/>
    <property type="project" value="InterPro"/>
</dbReference>
<dbReference type="InterPro" id="IPR011032">
    <property type="entry name" value="GroES-like_sf"/>
</dbReference>
<dbReference type="GO" id="GO:0005739">
    <property type="term" value="C:mitochondrion"/>
    <property type="evidence" value="ECO:0007669"/>
    <property type="project" value="TreeGrafter"/>
</dbReference>
<dbReference type="AlphaFoldDB" id="A0A9W9X690"/>
<evidence type="ECO:0000313" key="3">
    <source>
        <dbReference type="Proteomes" id="UP001148312"/>
    </source>
</evidence>
<organism evidence="2 3">
    <name type="scientific">Penicillium diatomitis</name>
    <dbReference type="NCBI Taxonomy" id="2819901"/>
    <lineage>
        <taxon>Eukaryota</taxon>
        <taxon>Fungi</taxon>
        <taxon>Dikarya</taxon>
        <taxon>Ascomycota</taxon>
        <taxon>Pezizomycotina</taxon>
        <taxon>Eurotiomycetes</taxon>
        <taxon>Eurotiomycetidae</taxon>
        <taxon>Eurotiales</taxon>
        <taxon>Aspergillaceae</taxon>
        <taxon>Penicillium</taxon>
    </lineage>
</organism>
<dbReference type="Pfam" id="PF08240">
    <property type="entry name" value="ADH_N"/>
    <property type="match status" value="1"/>
</dbReference>
<feature type="domain" description="Enoyl reductase (ER)" evidence="1">
    <location>
        <begin position="10"/>
        <end position="378"/>
    </location>
</feature>